<proteinExistence type="predicted"/>
<dbReference type="OrthoDB" id="2306834at2"/>
<evidence type="ECO:0000313" key="2">
    <source>
        <dbReference type="Proteomes" id="UP000050929"/>
    </source>
</evidence>
<organism evidence="1 2">
    <name type="scientific">Companilactobacillus tucceti DSM 20183</name>
    <dbReference type="NCBI Taxonomy" id="1423811"/>
    <lineage>
        <taxon>Bacteria</taxon>
        <taxon>Bacillati</taxon>
        <taxon>Bacillota</taxon>
        <taxon>Bacilli</taxon>
        <taxon>Lactobacillales</taxon>
        <taxon>Lactobacillaceae</taxon>
        <taxon>Companilactobacillus</taxon>
    </lineage>
</organism>
<evidence type="ECO:0000313" key="1">
    <source>
        <dbReference type="EMBL" id="KRK65097.1"/>
    </source>
</evidence>
<dbReference type="PATRIC" id="fig|1423811.3.peg.1760"/>
<comment type="caution">
    <text evidence="1">The sequence shown here is derived from an EMBL/GenBank/DDBJ whole genome shotgun (WGS) entry which is preliminary data.</text>
</comment>
<reference evidence="1 2" key="1">
    <citation type="journal article" date="2015" name="Genome Announc.">
        <title>Expanding the biotechnology potential of lactobacilli through comparative genomics of 213 strains and associated genera.</title>
        <authorList>
            <person name="Sun Z."/>
            <person name="Harris H.M."/>
            <person name="McCann A."/>
            <person name="Guo C."/>
            <person name="Argimon S."/>
            <person name="Zhang W."/>
            <person name="Yang X."/>
            <person name="Jeffery I.B."/>
            <person name="Cooney J.C."/>
            <person name="Kagawa T.F."/>
            <person name="Liu W."/>
            <person name="Song Y."/>
            <person name="Salvetti E."/>
            <person name="Wrobel A."/>
            <person name="Rasinkangas P."/>
            <person name="Parkhill J."/>
            <person name="Rea M.C."/>
            <person name="O'Sullivan O."/>
            <person name="Ritari J."/>
            <person name="Douillard F.P."/>
            <person name="Paul Ross R."/>
            <person name="Yang R."/>
            <person name="Briner A.E."/>
            <person name="Felis G.E."/>
            <person name="de Vos W.M."/>
            <person name="Barrangou R."/>
            <person name="Klaenhammer T.R."/>
            <person name="Caufield P.W."/>
            <person name="Cui Y."/>
            <person name="Zhang H."/>
            <person name="O'Toole P.W."/>
        </authorList>
    </citation>
    <scope>NUCLEOTIDE SEQUENCE [LARGE SCALE GENOMIC DNA]</scope>
    <source>
        <strain evidence="1 2">DSM 20183</strain>
    </source>
</reference>
<protein>
    <submittedName>
        <fullName evidence="1">Uncharacterized protein</fullName>
    </submittedName>
</protein>
<accession>A0A0R1J8E3</accession>
<gene>
    <name evidence="1" type="ORF">FC72_GL001724</name>
</gene>
<dbReference type="AlphaFoldDB" id="A0A0R1J8E3"/>
<dbReference type="EMBL" id="AZDG01000005">
    <property type="protein sequence ID" value="KRK65097.1"/>
    <property type="molecule type" value="Genomic_DNA"/>
</dbReference>
<keyword evidence="2" id="KW-1185">Reference proteome</keyword>
<name>A0A0R1J8E3_9LACO</name>
<dbReference type="STRING" id="1423811.FC72_GL001724"/>
<dbReference type="Proteomes" id="UP000050929">
    <property type="component" value="Unassembled WGS sequence"/>
</dbReference>
<sequence>MGLLTLIIVSGQQVNAADSQVSLSVQDAVLTADTNAYVVDQTTKSKISNSNTVMDSQAQSYVDTKSVNPSDNLEFNYMFVFKSGEATANMQATISLPKNVTFNKSGSVGKIIYTSDDGSKTTTTDIDSSAVDSDGNLTTKIDDIGTARDYVTARIVLNAVAGSAGKTVKSSHIDYEADNYDNADDTPEFDIKDAPNSIIAATDNDSVQTYADDTFNLTGTMDYKNDDGVVFKNENMYIYTTIDGEGQLPVQDTASSDKNFSLIMKPLAVGTHTITVQIVQNNYNNTEQTIVSNILTYNVTVAANSLIITKDKAFDGDGYTVNDDNPVDIKGTYKHADGSDAHGTTKGLTVNYQITSKADTDKPNVQDAKSATYDDDGTFDFQVDPVVYKMMGTRSPLSEQTFTYEQYTDKYGFNGLEVGKNIITVTLKDEKGHESNPTQFVINVPNVELNISVVSKDIESYNPSSLLGGNYKLPVNISYSDKNYQFSGTTITSFNTLNATQDRIMRMLDDDLVTSMYDNQDVPMQDTLVGSHYGFSNPDNPVISDKAYPAFIYYYDAYGRKSNVEDYNVTFRSRYVDIKTDDNYKFKSFRNYGRKDIQRDGDWGVKVESYKSNWTLKASATTFYQHFGDGRPPVKLAGYMTYVTPTSYGTLTTPMENQQVVLDKYEGSTTSDSVVTTDIASKWTDDTGILLATAGQGLGSSTNSSGFSYTGTYQSTISWEATDSI</sequence>